<evidence type="ECO:0000256" key="2">
    <source>
        <dbReference type="ARBA" id="ARBA00006706"/>
    </source>
</evidence>
<comment type="caution">
    <text evidence="8">The sequence shown here is derived from an EMBL/GenBank/DDBJ whole genome shotgun (WGS) entry which is preliminary data.</text>
</comment>
<dbReference type="InterPro" id="IPR000092">
    <property type="entry name" value="Polyprenyl_synt"/>
</dbReference>
<evidence type="ECO:0000313" key="8">
    <source>
        <dbReference type="EMBL" id="KAF9511038.1"/>
    </source>
</evidence>
<sequence>MTSAVSSRATSSVYKYGRSHTTGRAIALDPKVSHDPQISLQKVVDPFALLVPELTYVRENLLTLLGSSHPSISDIASYYFMLPGKQLRPLMVLLMSCATNGLTSGFHSKLTNPQNCMSGTRRYELDITLSSPHILNDWNPRMPDHTASFQVPFSLPNFYHPTASSALNSTSSSNENLPPADSPVLPTQLRLAQIAEMIHVASLLHDDVLDTAETRRAASSAPSAFGNKLSILGGDFLLGRASAALARLGENEAVELVATVLSNLVEGEVLQMRGEISQGGTGTPVVPVLGEQVWTTYIRKSYLKTASLMAKFARASVVLGGALPGSEADEMLKDVAYAYGRNLGIAFQLVDDALDFSPSSALGKPGYGTDLKLGLATAPTLYAWEEHPEMAQLVARRFKHEGDVEQARALVMDSNALERTRNLAKEYSNKALEVLDRLPHTDAKDALASLASTVVERAR</sequence>
<evidence type="ECO:0000256" key="5">
    <source>
        <dbReference type="ARBA" id="ARBA00022842"/>
    </source>
</evidence>
<dbReference type="CDD" id="cd00685">
    <property type="entry name" value="Trans_IPPS_HT"/>
    <property type="match status" value="1"/>
</dbReference>
<dbReference type="AlphaFoldDB" id="A0A9P6ASB8"/>
<keyword evidence="4" id="KW-0479">Metal-binding</keyword>
<dbReference type="GO" id="GO:0008299">
    <property type="term" value="P:isoprenoid biosynthetic process"/>
    <property type="evidence" value="ECO:0007669"/>
    <property type="project" value="UniProtKB-KW"/>
</dbReference>
<dbReference type="GO" id="GO:0046872">
    <property type="term" value="F:metal ion binding"/>
    <property type="evidence" value="ECO:0007669"/>
    <property type="project" value="UniProtKB-KW"/>
</dbReference>
<dbReference type="GO" id="GO:0006744">
    <property type="term" value="P:ubiquinone biosynthetic process"/>
    <property type="evidence" value="ECO:0007669"/>
    <property type="project" value="TreeGrafter"/>
</dbReference>
<dbReference type="EMBL" id="MU129006">
    <property type="protein sequence ID" value="KAF9511038.1"/>
    <property type="molecule type" value="Genomic_DNA"/>
</dbReference>
<evidence type="ECO:0000256" key="3">
    <source>
        <dbReference type="ARBA" id="ARBA00022679"/>
    </source>
</evidence>
<comment type="similarity">
    <text evidence="2 7">Belongs to the FPP/GGPP synthase family.</text>
</comment>
<evidence type="ECO:0008006" key="10">
    <source>
        <dbReference type="Google" id="ProtNLM"/>
    </source>
</evidence>
<dbReference type="Pfam" id="PF00348">
    <property type="entry name" value="polyprenyl_synt"/>
    <property type="match status" value="1"/>
</dbReference>
<accession>A0A9P6ASB8</accession>
<keyword evidence="9" id="KW-1185">Reference proteome</keyword>
<reference evidence="8" key="1">
    <citation type="journal article" date="2020" name="Nat. Commun.">
        <title>Large-scale genome sequencing of mycorrhizal fungi provides insights into the early evolution of symbiotic traits.</title>
        <authorList>
            <person name="Miyauchi S."/>
            <person name="Kiss E."/>
            <person name="Kuo A."/>
            <person name="Drula E."/>
            <person name="Kohler A."/>
            <person name="Sanchez-Garcia M."/>
            <person name="Morin E."/>
            <person name="Andreopoulos B."/>
            <person name="Barry K.W."/>
            <person name="Bonito G."/>
            <person name="Buee M."/>
            <person name="Carver A."/>
            <person name="Chen C."/>
            <person name="Cichocki N."/>
            <person name="Clum A."/>
            <person name="Culley D."/>
            <person name="Crous P.W."/>
            <person name="Fauchery L."/>
            <person name="Girlanda M."/>
            <person name="Hayes R.D."/>
            <person name="Keri Z."/>
            <person name="LaButti K."/>
            <person name="Lipzen A."/>
            <person name="Lombard V."/>
            <person name="Magnuson J."/>
            <person name="Maillard F."/>
            <person name="Murat C."/>
            <person name="Nolan M."/>
            <person name="Ohm R.A."/>
            <person name="Pangilinan J."/>
            <person name="Pereira M.F."/>
            <person name="Perotto S."/>
            <person name="Peter M."/>
            <person name="Pfister S."/>
            <person name="Riley R."/>
            <person name="Sitrit Y."/>
            <person name="Stielow J.B."/>
            <person name="Szollosi G."/>
            <person name="Zifcakova L."/>
            <person name="Stursova M."/>
            <person name="Spatafora J.W."/>
            <person name="Tedersoo L."/>
            <person name="Vaario L.M."/>
            <person name="Yamada A."/>
            <person name="Yan M."/>
            <person name="Wang P."/>
            <person name="Xu J."/>
            <person name="Bruns T."/>
            <person name="Baldrian P."/>
            <person name="Vilgalys R."/>
            <person name="Dunand C."/>
            <person name="Henrissat B."/>
            <person name="Grigoriev I.V."/>
            <person name="Hibbett D."/>
            <person name="Nagy L.G."/>
            <person name="Martin F.M."/>
        </authorList>
    </citation>
    <scope>NUCLEOTIDE SEQUENCE</scope>
    <source>
        <strain evidence="8">UP504</strain>
    </source>
</reference>
<dbReference type="OrthoDB" id="9927103at2759"/>
<organism evidence="8 9">
    <name type="scientific">Hydnum rufescens UP504</name>
    <dbReference type="NCBI Taxonomy" id="1448309"/>
    <lineage>
        <taxon>Eukaryota</taxon>
        <taxon>Fungi</taxon>
        <taxon>Dikarya</taxon>
        <taxon>Basidiomycota</taxon>
        <taxon>Agaricomycotina</taxon>
        <taxon>Agaricomycetes</taxon>
        <taxon>Cantharellales</taxon>
        <taxon>Hydnaceae</taxon>
        <taxon>Hydnum</taxon>
    </lineage>
</organism>
<dbReference type="GO" id="GO:0004659">
    <property type="term" value="F:prenyltransferase activity"/>
    <property type="evidence" value="ECO:0007669"/>
    <property type="project" value="InterPro"/>
</dbReference>
<keyword evidence="5" id="KW-0460">Magnesium</keyword>
<dbReference type="GO" id="GO:1990234">
    <property type="term" value="C:transferase complex"/>
    <property type="evidence" value="ECO:0007669"/>
    <property type="project" value="TreeGrafter"/>
</dbReference>
<dbReference type="Proteomes" id="UP000886523">
    <property type="component" value="Unassembled WGS sequence"/>
</dbReference>
<dbReference type="PANTHER" id="PTHR12001:SF69">
    <property type="entry name" value="ALL TRANS-POLYPRENYL-DIPHOSPHATE SYNTHASE PDSS1"/>
    <property type="match status" value="1"/>
</dbReference>
<keyword evidence="6" id="KW-0414">Isoprene biosynthesis</keyword>
<dbReference type="Gene3D" id="1.10.600.10">
    <property type="entry name" value="Farnesyl Diphosphate Synthase"/>
    <property type="match status" value="1"/>
</dbReference>
<keyword evidence="3 7" id="KW-0808">Transferase</keyword>
<protein>
    <recommendedName>
        <fullName evidence="10">Terpenoid synthase</fullName>
    </recommendedName>
</protein>
<gene>
    <name evidence="8" type="ORF">BS47DRAFT_1347195</name>
</gene>
<evidence type="ECO:0000313" key="9">
    <source>
        <dbReference type="Proteomes" id="UP000886523"/>
    </source>
</evidence>
<dbReference type="PANTHER" id="PTHR12001">
    <property type="entry name" value="GERANYLGERANYL PYROPHOSPHATE SYNTHASE"/>
    <property type="match status" value="1"/>
</dbReference>
<dbReference type="SUPFAM" id="SSF48576">
    <property type="entry name" value="Terpenoid synthases"/>
    <property type="match status" value="2"/>
</dbReference>
<name>A0A9P6ASB8_9AGAM</name>
<evidence type="ECO:0000256" key="4">
    <source>
        <dbReference type="ARBA" id="ARBA00022723"/>
    </source>
</evidence>
<dbReference type="InterPro" id="IPR008949">
    <property type="entry name" value="Isoprenoid_synthase_dom_sf"/>
</dbReference>
<proteinExistence type="inferred from homology"/>
<comment type="cofactor">
    <cofactor evidence="1">
        <name>Mg(2+)</name>
        <dbReference type="ChEBI" id="CHEBI:18420"/>
    </cofactor>
</comment>
<evidence type="ECO:0000256" key="1">
    <source>
        <dbReference type="ARBA" id="ARBA00001946"/>
    </source>
</evidence>
<evidence type="ECO:0000256" key="7">
    <source>
        <dbReference type="RuleBase" id="RU004466"/>
    </source>
</evidence>
<evidence type="ECO:0000256" key="6">
    <source>
        <dbReference type="ARBA" id="ARBA00023229"/>
    </source>
</evidence>